<organism evidence="16 17">
    <name type="scientific">Mucilaginibacter ginkgonis</name>
    <dbReference type="NCBI Taxonomy" id="2682091"/>
    <lineage>
        <taxon>Bacteria</taxon>
        <taxon>Pseudomonadati</taxon>
        <taxon>Bacteroidota</taxon>
        <taxon>Sphingobacteriia</taxon>
        <taxon>Sphingobacteriales</taxon>
        <taxon>Sphingobacteriaceae</taxon>
        <taxon>Mucilaginibacter</taxon>
    </lineage>
</organism>
<evidence type="ECO:0000256" key="2">
    <source>
        <dbReference type="ARBA" id="ARBA00022448"/>
    </source>
</evidence>
<keyword evidence="7" id="KW-0408">Iron</keyword>
<evidence type="ECO:0000256" key="1">
    <source>
        <dbReference type="ARBA" id="ARBA00004571"/>
    </source>
</evidence>
<feature type="domain" description="TonB-dependent receptor-like beta-barrel" evidence="14">
    <location>
        <begin position="250"/>
        <end position="679"/>
    </location>
</feature>
<keyword evidence="3 12" id="KW-1134">Transmembrane beta strand</keyword>
<keyword evidence="16" id="KW-0675">Receptor</keyword>
<keyword evidence="2 12" id="KW-0813">Transport</keyword>
<dbReference type="SUPFAM" id="SSF56935">
    <property type="entry name" value="Porins"/>
    <property type="match status" value="1"/>
</dbReference>
<dbReference type="EMBL" id="CP066775">
    <property type="protein sequence ID" value="QQL49600.1"/>
    <property type="molecule type" value="Genomic_DNA"/>
</dbReference>
<evidence type="ECO:0000256" key="6">
    <source>
        <dbReference type="ARBA" id="ARBA00022729"/>
    </source>
</evidence>
<evidence type="ECO:0000256" key="12">
    <source>
        <dbReference type="PROSITE-ProRule" id="PRU01360"/>
    </source>
</evidence>
<dbReference type="CDD" id="cd01347">
    <property type="entry name" value="ligand_gated_channel"/>
    <property type="match status" value="1"/>
</dbReference>
<dbReference type="Pfam" id="PF07715">
    <property type="entry name" value="Plug"/>
    <property type="match status" value="1"/>
</dbReference>
<dbReference type="KEGG" id="mgik:GO620_015720"/>
<accession>A0A6I4HYR2</accession>
<feature type="domain" description="TonB-dependent receptor plug" evidence="15">
    <location>
        <begin position="65"/>
        <end position="163"/>
    </location>
</feature>
<dbReference type="Gene3D" id="2.170.130.10">
    <property type="entry name" value="TonB-dependent receptor, plug domain"/>
    <property type="match status" value="1"/>
</dbReference>
<keyword evidence="11 12" id="KW-0998">Cell outer membrane</keyword>
<dbReference type="AlphaFoldDB" id="A0A6I4HYR2"/>
<evidence type="ECO:0000256" key="11">
    <source>
        <dbReference type="ARBA" id="ARBA00023237"/>
    </source>
</evidence>
<dbReference type="Proteomes" id="UP000429232">
    <property type="component" value="Chromosome"/>
</dbReference>
<name>A0A6I4HYR2_9SPHI</name>
<keyword evidence="4" id="KW-0410">Iron transport</keyword>
<dbReference type="InterPro" id="IPR036942">
    <property type="entry name" value="Beta-barrel_TonB_sf"/>
</dbReference>
<evidence type="ECO:0000313" key="17">
    <source>
        <dbReference type="Proteomes" id="UP000429232"/>
    </source>
</evidence>
<evidence type="ECO:0000256" key="13">
    <source>
        <dbReference type="RuleBase" id="RU003357"/>
    </source>
</evidence>
<proteinExistence type="inferred from homology"/>
<dbReference type="PROSITE" id="PS52016">
    <property type="entry name" value="TONB_DEPENDENT_REC_3"/>
    <property type="match status" value="1"/>
</dbReference>
<gene>
    <name evidence="16" type="ORF">GO620_015720</name>
</gene>
<dbReference type="GO" id="GO:0009279">
    <property type="term" value="C:cell outer membrane"/>
    <property type="evidence" value="ECO:0007669"/>
    <property type="project" value="UniProtKB-SubCell"/>
</dbReference>
<protein>
    <submittedName>
        <fullName evidence="16">TonB-dependent receptor</fullName>
    </submittedName>
</protein>
<sequence>MYKYLSTIPLVFFFNILLAQSTKRDTTKKDSTNHNLKEVTVTTRYYKTYKIDRSSNTLKLTTPLLKLPQNIQEVDKDVLTDQQAINISESITRNVSGAMRNNTADFYNPFIFMRGAAVNTLRNGMDVSMIYYGPTPEDASIIDRMEFIKGPAGYVNAIGDPAGSFNLVTKQPTGTNNNHINFTAGSFNLYRLSVDLDDNLNDDKKWQYRLNVTGQKAKSFQKFAFNDKLVIDPVLKYNIDEHSYISAEYIYTQQQFKQYLLTVFTPYGFGSLPTDFSITDPNNTPTKAFENNAFLTYHNSFNSKWQLTAKATYVADNLTGSYFFVSKYTPATPNLLQRRVTYEKFNTSVFAAQAFLNGEFATGAITHKILAGLDYNNKNLLAYSGYNDPTANQALYPLDVNNPVYGIPFDANVKQGKLADIATNKSAVRYGAAYAQDELNMLDDRLRVTIAARLTTSTSSIAIPTVTGVSNTVVTPRLGLDYSLTNNFSAYALFDKTFTPQSGISATGGLFAPLRGQDLEAGLKKDWANGKWNTTLSVYRITRNNIIVTDPATNLQSQIGQTISKGIEFDLKGEIVKGLDCVINYAYTDAYISKDANATLIGLPAPYRVKHIQNTWLNYKLPLKSISGFALSGGYQLQTGRAGRYSQENGLNIAPIFRLDGGIGWSNSRFSVNGIVNNILNRLNYGSAWITPVAINPTGLYAYVPYPPREYRVSIGYSF</sequence>
<dbReference type="RefSeq" id="WP_157524710.1">
    <property type="nucleotide sequence ID" value="NZ_CP066775.1"/>
</dbReference>
<evidence type="ECO:0000256" key="4">
    <source>
        <dbReference type="ARBA" id="ARBA00022496"/>
    </source>
</evidence>
<dbReference type="PANTHER" id="PTHR32552">
    <property type="entry name" value="FERRICHROME IRON RECEPTOR-RELATED"/>
    <property type="match status" value="1"/>
</dbReference>
<comment type="similarity">
    <text evidence="12 13">Belongs to the TonB-dependent receptor family.</text>
</comment>
<evidence type="ECO:0000256" key="8">
    <source>
        <dbReference type="ARBA" id="ARBA00023065"/>
    </source>
</evidence>
<evidence type="ECO:0000256" key="5">
    <source>
        <dbReference type="ARBA" id="ARBA00022692"/>
    </source>
</evidence>
<dbReference type="InterPro" id="IPR000531">
    <property type="entry name" value="Beta-barrel_TonB"/>
</dbReference>
<evidence type="ECO:0000313" key="16">
    <source>
        <dbReference type="EMBL" id="QQL49600.1"/>
    </source>
</evidence>
<keyword evidence="8" id="KW-0406">Ion transport</keyword>
<keyword evidence="17" id="KW-1185">Reference proteome</keyword>
<evidence type="ECO:0000256" key="10">
    <source>
        <dbReference type="ARBA" id="ARBA00023136"/>
    </source>
</evidence>
<reference evidence="16 17" key="1">
    <citation type="submission" date="2020-12" db="EMBL/GenBank/DDBJ databases">
        <title>HMF7856_wgs.fasta genome submission.</title>
        <authorList>
            <person name="Kang H."/>
            <person name="Kim H."/>
            <person name="Joh K."/>
        </authorList>
    </citation>
    <scope>NUCLEOTIDE SEQUENCE [LARGE SCALE GENOMIC DNA]</scope>
    <source>
        <strain evidence="16 17">HMF7856</strain>
    </source>
</reference>
<keyword evidence="9 13" id="KW-0798">TonB box</keyword>
<evidence type="ECO:0000259" key="15">
    <source>
        <dbReference type="Pfam" id="PF07715"/>
    </source>
</evidence>
<dbReference type="PANTHER" id="PTHR32552:SF68">
    <property type="entry name" value="FERRICHROME OUTER MEMBRANE TRANSPORTER_PHAGE RECEPTOR"/>
    <property type="match status" value="1"/>
</dbReference>
<keyword evidence="5 12" id="KW-0812">Transmembrane</keyword>
<dbReference type="Pfam" id="PF00593">
    <property type="entry name" value="TonB_dep_Rec_b-barrel"/>
    <property type="match status" value="1"/>
</dbReference>
<keyword evidence="6" id="KW-0732">Signal</keyword>
<evidence type="ECO:0000256" key="7">
    <source>
        <dbReference type="ARBA" id="ARBA00023004"/>
    </source>
</evidence>
<dbReference type="InterPro" id="IPR037066">
    <property type="entry name" value="Plug_dom_sf"/>
</dbReference>
<comment type="subcellular location">
    <subcellularLocation>
        <location evidence="1 12">Cell outer membrane</location>
        <topology evidence="1 12">Multi-pass membrane protein</topology>
    </subcellularLocation>
</comment>
<evidence type="ECO:0000259" key="14">
    <source>
        <dbReference type="Pfam" id="PF00593"/>
    </source>
</evidence>
<dbReference type="InterPro" id="IPR039426">
    <property type="entry name" value="TonB-dep_rcpt-like"/>
</dbReference>
<evidence type="ECO:0000256" key="9">
    <source>
        <dbReference type="ARBA" id="ARBA00023077"/>
    </source>
</evidence>
<keyword evidence="10 12" id="KW-0472">Membrane</keyword>
<dbReference type="GO" id="GO:0015344">
    <property type="term" value="F:siderophore uptake transmembrane transporter activity"/>
    <property type="evidence" value="ECO:0007669"/>
    <property type="project" value="TreeGrafter"/>
</dbReference>
<dbReference type="Gene3D" id="2.40.170.20">
    <property type="entry name" value="TonB-dependent receptor, beta-barrel domain"/>
    <property type="match status" value="1"/>
</dbReference>
<dbReference type="InterPro" id="IPR012910">
    <property type="entry name" value="Plug_dom"/>
</dbReference>
<evidence type="ECO:0000256" key="3">
    <source>
        <dbReference type="ARBA" id="ARBA00022452"/>
    </source>
</evidence>